<keyword evidence="4" id="KW-1185">Reference proteome</keyword>
<reference evidence="3 4" key="1">
    <citation type="submission" date="2024-05" db="EMBL/GenBank/DDBJ databases">
        <authorList>
            <person name="Liu Q."/>
            <person name="Xin Y.-H."/>
        </authorList>
    </citation>
    <scope>NUCLEOTIDE SEQUENCE [LARGE SCALE GENOMIC DNA]</scope>
    <source>
        <strain evidence="3 4">CGMCC 1.10181</strain>
    </source>
</reference>
<evidence type="ECO:0000313" key="3">
    <source>
        <dbReference type="EMBL" id="MEN2789567.1"/>
    </source>
</evidence>
<feature type="domain" description="FecR protein" evidence="2">
    <location>
        <begin position="116"/>
        <end position="207"/>
    </location>
</feature>
<dbReference type="RefSeq" id="WP_343887134.1">
    <property type="nucleotide sequence ID" value="NZ_BAAAEH010000002.1"/>
</dbReference>
<name>A0ABU9Y1B4_9SPHN</name>
<dbReference type="InterPro" id="IPR006860">
    <property type="entry name" value="FecR"/>
</dbReference>
<evidence type="ECO:0000256" key="1">
    <source>
        <dbReference type="SAM" id="Phobius"/>
    </source>
</evidence>
<dbReference type="Proteomes" id="UP001419910">
    <property type="component" value="Unassembled WGS sequence"/>
</dbReference>
<proteinExistence type="predicted"/>
<dbReference type="EMBL" id="JBDIME010000004">
    <property type="protein sequence ID" value="MEN2789567.1"/>
    <property type="molecule type" value="Genomic_DNA"/>
</dbReference>
<dbReference type="Pfam" id="PF04773">
    <property type="entry name" value="FecR"/>
    <property type="match status" value="1"/>
</dbReference>
<dbReference type="PANTHER" id="PTHR30273">
    <property type="entry name" value="PERIPLASMIC SIGNAL SENSOR AND SIGMA FACTOR ACTIVATOR FECR-RELATED"/>
    <property type="match status" value="1"/>
</dbReference>
<feature type="transmembrane region" description="Helical" evidence="1">
    <location>
        <begin position="81"/>
        <end position="101"/>
    </location>
</feature>
<accession>A0ABU9Y1B4</accession>
<evidence type="ECO:0000313" key="4">
    <source>
        <dbReference type="Proteomes" id="UP001419910"/>
    </source>
</evidence>
<gene>
    <name evidence="3" type="ORF">ABC974_08020</name>
</gene>
<evidence type="ECO:0000259" key="2">
    <source>
        <dbReference type="Pfam" id="PF04773"/>
    </source>
</evidence>
<sequence>MSRAEQASDRAAQWIIAQEDGDWDANDQASFEAWLAEADGNKAAYWRLKYSWKEADRIGALGGKQRGPANDRGYRWGRPGWLPAAIAASIVVLIGIAYTAWQPIFRPNPSSVAAAYATPIGGRKMVDFSDGSHVQLNTATSVRATVTARKREVWVDKGEAFFEVAHLNGLPFVVHAGDRQVTVLGTKFSVRREGDAVTVAVLEGRVRVDQVADNHTVRSAVIVGGDIALARGPATLVTTRSEESVESTLAWRSGMLDFDQTSLSDAAAEFNRYNVRKMVITDPEAAAIRIGGTFPASDPDAFVRLLRNAYGLKVEETASTVKISG</sequence>
<organism evidence="3 4">
    <name type="scientific">Sphingomonas oligophenolica</name>
    <dbReference type="NCBI Taxonomy" id="301154"/>
    <lineage>
        <taxon>Bacteria</taxon>
        <taxon>Pseudomonadati</taxon>
        <taxon>Pseudomonadota</taxon>
        <taxon>Alphaproteobacteria</taxon>
        <taxon>Sphingomonadales</taxon>
        <taxon>Sphingomonadaceae</taxon>
        <taxon>Sphingomonas</taxon>
    </lineage>
</organism>
<dbReference type="Gene3D" id="2.60.120.1440">
    <property type="match status" value="1"/>
</dbReference>
<keyword evidence="1" id="KW-1133">Transmembrane helix</keyword>
<dbReference type="Gene3D" id="3.55.50.30">
    <property type="match status" value="1"/>
</dbReference>
<comment type="caution">
    <text evidence="3">The sequence shown here is derived from an EMBL/GenBank/DDBJ whole genome shotgun (WGS) entry which is preliminary data.</text>
</comment>
<dbReference type="PANTHER" id="PTHR30273:SF2">
    <property type="entry name" value="PROTEIN FECR"/>
    <property type="match status" value="1"/>
</dbReference>
<protein>
    <submittedName>
        <fullName evidence="3">FecR domain-containing protein</fullName>
    </submittedName>
</protein>
<dbReference type="InterPro" id="IPR012373">
    <property type="entry name" value="Ferrdict_sens_TM"/>
</dbReference>
<keyword evidence="1" id="KW-0812">Transmembrane</keyword>
<dbReference type="PIRSF" id="PIRSF018266">
    <property type="entry name" value="FecR"/>
    <property type="match status" value="1"/>
</dbReference>
<keyword evidence="1" id="KW-0472">Membrane</keyword>